<feature type="region of interest" description="Disordered" evidence="1">
    <location>
        <begin position="54"/>
        <end position="77"/>
    </location>
</feature>
<dbReference type="InterPro" id="IPR053157">
    <property type="entry name" value="Sterol_Uptake_Regulator"/>
</dbReference>
<dbReference type="EMBL" id="DS995702">
    <property type="protein sequence ID" value="EEQ29858.1"/>
    <property type="molecule type" value="Genomic_DNA"/>
</dbReference>
<dbReference type="HOGENOM" id="CLU_024934_9_3_1"/>
<dbReference type="VEuPathDB" id="FungiDB:MCYG_02677"/>
<protein>
    <submittedName>
        <fullName evidence="2">C6 zinc finger domain-containing protein</fullName>
    </submittedName>
</protein>
<dbReference type="STRING" id="554155.C5FGH3"/>
<dbReference type="OMA" id="CLWPLRM"/>
<feature type="compositionally biased region" description="Polar residues" evidence="1">
    <location>
        <begin position="60"/>
        <end position="72"/>
    </location>
</feature>
<dbReference type="AlphaFoldDB" id="C5FGH3"/>
<dbReference type="GeneID" id="9222873"/>
<dbReference type="Proteomes" id="UP000002035">
    <property type="component" value="Unassembled WGS sequence"/>
</dbReference>
<dbReference type="PANTHER" id="PTHR47784">
    <property type="entry name" value="STEROL UPTAKE CONTROL PROTEIN 2"/>
    <property type="match status" value="1"/>
</dbReference>
<dbReference type="OrthoDB" id="416217at2759"/>
<accession>C5FGH3</accession>
<reference evidence="3" key="1">
    <citation type="journal article" date="2012" name="MBio">
        <title>Comparative genome analysis of Trichophyton rubrum and related dermatophytes reveals candidate genes involved in infection.</title>
        <authorList>
            <person name="Martinez D.A."/>
            <person name="Oliver B.G."/>
            <person name="Graeser Y."/>
            <person name="Goldberg J.M."/>
            <person name="Li W."/>
            <person name="Martinez-Rossi N.M."/>
            <person name="Monod M."/>
            <person name="Shelest E."/>
            <person name="Barton R.C."/>
            <person name="Birch E."/>
            <person name="Brakhage A.A."/>
            <person name="Chen Z."/>
            <person name="Gurr S.J."/>
            <person name="Heiman D."/>
            <person name="Heitman J."/>
            <person name="Kosti I."/>
            <person name="Rossi A."/>
            <person name="Saif S."/>
            <person name="Samalova M."/>
            <person name="Saunders C.W."/>
            <person name="Shea T."/>
            <person name="Summerbell R.C."/>
            <person name="Xu J."/>
            <person name="Young S."/>
            <person name="Zeng Q."/>
            <person name="Birren B.W."/>
            <person name="Cuomo C.A."/>
            <person name="White T.C."/>
        </authorList>
    </citation>
    <scope>NUCLEOTIDE SEQUENCE [LARGE SCALE GENOMIC DNA]</scope>
    <source>
        <strain evidence="3">ATCC MYA-4605 / CBS 113480</strain>
    </source>
</reference>
<keyword evidence="3" id="KW-1185">Reference proteome</keyword>
<dbReference type="GO" id="GO:0001228">
    <property type="term" value="F:DNA-binding transcription activator activity, RNA polymerase II-specific"/>
    <property type="evidence" value="ECO:0007669"/>
    <property type="project" value="TreeGrafter"/>
</dbReference>
<organism evidence="2 3">
    <name type="scientific">Arthroderma otae (strain ATCC MYA-4605 / CBS 113480)</name>
    <name type="common">Microsporum canis</name>
    <dbReference type="NCBI Taxonomy" id="554155"/>
    <lineage>
        <taxon>Eukaryota</taxon>
        <taxon>Fungi</taxon>
        <taxon>Dikarya</taxon>
        <taxon>Ascomycota</taxon>
        <taxon>Pezizomycotina</taxon>
        <taxon>Eurotiomycetes</taxon>
        <taxon>Eurotiomycetidae</taxon>
        <taxon>Onygenales</taxon>
        <taxon>Arthrodermataceae</taxon>
        <taxon>Microsporum</taxon>
    </lineage>
</organism>
<dbReference type="RefSeq" id="XP_002849743.1">
    <property type="nucleotide sequence ID" value="XM_002849697.1"/>
</dbReference>
<proteinExistence type="predicted"/>
<evidence type="ECO:0000256" key="1">
    <source>
        <dbReference type="SAM" id="MobiDB-lite"/>
    </source>
</evidence>
<dbReference type="PANTHER" id="PTHR47784:SF9">
    <property type="entry name" value="ZN(II)2CYS6 TRANSCRIPTION FACTOR (EUROFUNG)"/>
    <property type="match status" value="1"/>
</dbReference>
<sequence>MMLRNHTQHPSVSPELHNAQDSILGQQKELLVTPSRKIGNQVVFRIKNCTAPKRAERRNISSSGSDQSTEKLCNSRKSHRKSRAGCEAYGVSCDYLDQQALVPGKAGSNGPIYRAEDGFGFIDSVLHAMSRTDLAARLTYALQLGSKAKIRPLSADSKSVIAFHQFLNVEHDMNVLSDAGITVMITKVLPLAFKTPYLMHAILGVGATAVCDKAQGDSSYKVLHAYHWQQTIKQYQEEIQTSIGLHNMDGLMSTCMFMSSIAFLGADPDYTKSWVFTNNPADLNWLLIQGGLRFLLSHLSCYLQHSIWHDVFMESSDEETFGDHRPGKEGLHPELAGVCGITEATTEDNNPCLWPLRMLTPILKLDCKRENFIKILGFMGRLLPDYTNKLLAKDPGCMIILAYWLGKLSWSGYYFTHEILLHSNT</sequence>
<evidence type="ECO:0000313" key="3">
    <source>
        <dbReference type="Proteomes" id="UP000002035"/>
    </source>
</evidence>
<name>C5FGH3_ARTOC</name>
<gene>
    <name evidence="2" type="ORF">MCYG_02677</name>
</gene>
<dbReference type="eggNOG" id="ENOG502SJNF">
    <property type="taxonomic scope" value="Eukaryota"/>
</dbReference>
<evidence type="ECO:0000313" key="2">
    <source>
        <dbReference type="EMBL" id="EEQ29858.1"/>
    </source>
</evidence>